<dbReference type="EMBL" id="MFCV01000016">
    <property type="protein sequence ID" value="OGE33020.1"/>
    <property type="molecule type" value="Genomic_DNA"/>
</dbReference>
<evidence type="ECO:0000313" key="2">
    <source>
        <dbReference type="Proteomes" id="UP000176902"/>
    </source>
</evidence>
<protein>
    <submittedName>
        <fullName evidence="1">Uncharacterized protein</fullName>
    </submittedName>
</protein>
<reference evidence="1 2" key="1">
    <citation type="journal article" date="2016" name="Nat. Commun.">
        <title>Thousands of microbial genomes shed light on interconnected biogeochemical processes in an aquifer system.</title>
        <authorList>
            <person name="Anantharaman K."/>
            <person name="Brown C.T."/>
            <person name="Hug L.A."/>
            <person name="Sharon I."/>
            <person name="Castelle C.J."/>
            <person name="Probst A.J."/>
            <person name="Thomas B.C."/>
            <person name="Singh A."/>
            <person name="Wilkins M.J."/>
            <person name="Karaoz U."/>
            <person name="Brodie E.L."/>
            <person name="Williams K.H."/>
            <person name="Hubbard S.S."/>
            <person name="Banfield J.F."/>
        </authorList>
    </citation>
    <scope>NUCLEOTIDE SEQUENCE [LARGE SCALE GENOMIC DNA]</scope>
</reference>
<dbReference type="AlphaFoldDB" id="A0A1F5JWT5"/>
<name>A0A1F5JWT5_9BACT</name>
<sequence>MERFLPRAAAVLGVWALTHGSASAQGERIYTYERTTSPLVLTIDELHSTVTITNFCNEGLFEVDWIREGRMGGPELLEFRSIATSFTAEGRAGTRRPQLLMEPKPDAGSQRTISNILPGDYLLYFDPDNNLERVGRVGWEPIKLTCGPNKKATLEEAMEHLVERDKLRRLGYLNPNSGGVEDYYRAILAGTP</sequence>
<accession>A0A1F5JWT5</accession>
<evidence type="ECO:0000313" key="1">
    <source>
        <dbReference type="EMBL" id="OGE33020.1"/>
    </source>
</evidence>
<proteinExistence type="predicted"/>
<gene>
    <name evidence="1" type="ORF">A3C59_01090</name>
</gene>
<organism evidence="1 2">
    <name type="scientific">Candidatus Daviesbacteria bacterium RIFCSPHIGHO2_02_FULL_36_13</name>
    <dbReference type="NCBI Taxonomy" id="1797768"/>
    <lineage>
        <taxon>Bacteria</taxon>
        <taxon>Candidatus Daviesiibacteriota</taxon>
    </lineage>
</organism>
<dbReference type="Proteomes" id="UP000176902">
    <property type="component" value="Unassembled WGS sequence"/>
</dbReference>
<comment type="caution">
    <text evidence="1">The sequence shown here is derived from an EMBL/GenBank/DDBJ whole genome shotgun (WGS) entry which is preliminary data.</text>
</comment>